<dbReference type="Proteomes" id="UP000434172">
    <property type="component" value="Unassembled WGS sequence"/>
</dbReference>
<dbReference type="OrthoDB" id="5117488at2759"/>
<gene>
    <name evidence="1" type="ORF">GQ607_004285</name>
</gene>
<sequence length="208" mass="23314">MAPAWLEKYIVRVDATPDPRRNNEQPVLELKYTALVGHRRIVGVNGDTVPRYEVKRRAILGAWGDKCDVTSPVDGNREVAMFDFHSLPPSTEIQFAQDNRKVIIKATEGQFEPRSELPRLHWKATGMVVYGKASWELRDDSSIVMSVAIDDHQVNGVISLWRSQLKPATVEELVVVGISKIEDYRRMLRTSKTASVQAAASATWLAAS</sequence>
<accession>A0A8H3WKB1</accession>
<organism evidence="1 2">
    <name type="scientific">Colletotrichum asianum</name>
    <dbReference type="NCBI Taxonomy" id="702518"/>
    <lineage>
        <taxon>Eukaryota</taxon>
        <taxon>Fungi</taxon>
        <taxon>Dikarya</taxon>
        <taxon>Ascomycota</taxon>
        <taxon>Pezizomycotina</taxon>
        <taxon>Sordariomycetes</taxon>
        <taxon>Hypocreomycetidae</taxon>
        <taxon>Glomerellales</taxon>
        <taxon>Glomerellaceae</taxon>
        <taxon>Colletotrichum</taxon>
        <taxon>Colletotrichum gloeosporioides species complex</taxon>
    </lineage>
</organism>
<keyword evidence="2" id="KW-1185">Reference proteome</keyword>
<proteinExistence type="predicted"/>
<dbReference type="EMBL" id="WOWK01000017">
    <property type="protein sequence ID" value="KAF0328489.1"/>
    <property type="molecule type" value="Genomic_DNA"/>
</dbReference>
<comment type="caution">
    <text evidence="1">The sequence shown here is derived from an EMBL/GenBank/DDBJ whole genome shotgun (WGS) entry which is preliminary data.</text>
</comment>
<dbReference type="AlphaFoldDB" id="A0A8H3WKB1"/>
<name>A0A8H3WKB1_9PEZI</name>
<evidence type="ECO:0000313" key="1">
    <source>
        <dbReference type="EMBL" id="KAF0328489.1"/>
    </source>
</evidence>
<reference evidence="1 2" key="1">
    <citation type="submission" date="2019-12" db="EMBL/GenBank/DDBJ databases">
        <title>A genome sequence resource for the geographically widespread anthracnose pathogen Colletotrichum asianum.</title>
        <authorList>
            <person name="Meng Y."/>
        </authorList>
    </citation>
    <scope>NUCLEOTIDE SEQUENCE [LARGE SCALE GENOMIC DNA]</scope>
    <source>
        <strain evidence="1 2">ICMP 18580</strain>
    </source>
</reference>
<protein>
    <submittedName>
        <fullName evidence="1">Uncharacterized protein</fullName>
    </submittedName>
</protein>
<evidence type="ECO:0000313" key="2">
    <source>
        <dbReference type="Proteomes" id="UP000434172"/>
    </source>
</evidence>